<protein>
    <recommendedName>
        <fullName evidence="1">UBP-type domain-containing protein</fullName>
    </recommendedName>
</protein>
<accession>A0ABP7X9K2</accession>
<evidence type="ECO:0000259" key="1">
    <source>
        <dbReference type="PROSITE" id="PS50271"/>
    </source>
</evidence>
<keyword evidence="3" id="KW-1185">Reference proteome</keyword>
<comment type="caution">
    <text evidence="2">The sequence shown here is derived from an EMBL/GenBank/DDBJ whole genome shotgun (WGS) entry which is preliminary data.</text>
</comment>
<dbReference type="SUPFAM" id="SSF57850">
    <property type="entry name" value="RING/U-box"/>
    <property type="match status" value="1"/>
</dbReference>
<dbReference type="Pfam" id="PF02148">
    <property type="entry name" value="zf-UBP"/>
    <property type="match status" value="1"/>
</dbReference>
<proteinExistence type="predicted"/>
<organism evidence="2 3">
    <name type="scientific">Aquimarina addita</name>
    <dbReference type="NCBI Taxonomy" id="870485"/>
    <lineage>
        <taxon>Bacteria</taxon>
        <taxon>Pseudomonadati</taxon>
        <taxon>Bacteroidota</taxon>
        <taxon>Flavobacteriia</taxon>
        <taxon>Flavobacteriales</taxon>
        <taxon>Flavobacteriaceae</taxon>
        <taxon>Aquimarina</taxon>
    </lineage>
</organism>
<evidence type="ECO:0000313" key="3">
    <source>
        <dbReference type="Proteomes" id="UP001500459"/>
    </source>
</evidence>
<dbReference type="PROSITE" id="PS50271">
    <property type="entry name" value="ZF_UBP"/>
    <property type="match status" value="1"/>
</dbReference>
<dbReference type="EMBL" id="BAABCW010000001">
    <property type="protein sequence ID" value="GAA4108307.1"/>
    <property type="molecule type" value="Genomic_DNA"/>
</dbReference>
<dbReference type="InterPro" id="IPR001607">
    <property type="entry name" value="Znf_UBP"/>
</dbReference>
<dbReference type="RefSeq" id="WP_344924319.1">
    <property type="nucleotide sequence ID" value="NZ_BAABCW010000001.1"/>
</dbReference>
<gene>
    <name evidence="2" type="ORF">GCM10022393_04270</name>
</gene>
<dbReference type="InterPro" id="IPR013083">
    <property type="entry name" value="Znf_RING/FYVE/PHD"/>
</dbReference>
<sequence length="93" mass="10870">MKLRTKICEHLENFDSHAIKKSNNYECSECIKTGDLWVHLRTCQDCGITLCCDSSPNKHASNHYANHKHKVVISAEPNERWAWCYEHSSFINY</sequence>
<feature type="domain" description="UBP-type" evidence="1">
    <location>
        <begin position="6"/>
        <end position="93"/>
    </location>
</feature>
<name>A0ABP7X9K2_9FLAO</name>
<dbReference type="Proteomes" id="UP001500459">
    <property type="component" value="Unassembled WGS sequence"/>
</dbReference>
<evidence type="ECO:0000313" key="2">
    <source>
        <dbReference type="EMBL" id="GAA4108307.1"/>
    </source>
</evidence>
<dbReference type="Gene3D" id="3.30.40.10">
    <property type="entry name" value="Zinc/RING finger domain, C3HC4 (zinc finger)"/>
    <property type="match status" value="1"/>
</dbReference>
<reference evidence="3" key="1">
    <citation type="journal article" date="2019" name="Int. J. Syst. Evol. Microbiol.">
        <title>The Global Catalogue of Microorganisms (GCM) 10K type strain sequencing project: providing services to taxonomists for standard genome sequencing and annotation.</title>
        <authorList>
            <consortium name="The Broad Institute Genomics Platform"/>
            <consortium name="The Broad Institute Genome Sequencing Center for Infectious Disease"/>
            <person name="Wu L."/>
            <person name="Ma J."/>
        </authorList>
    </citation>
    <scope>NUCLEOTIDE SEQUENCE [LARGE SCALE GENOMIC DNA]</scope>
    <source>
        <strain evidence="3">JCM 17106</strain>
    </source>
</reference>